<feature type="transmembrane region" description="Helical" evidence="8">
    <location>
        <begin position="459"/>
        <end position="481"/>
    </location>
</feature>
<feature type="transmembrane region" description="Helical" evidence="8">
    <location>
        <begin position="520"/>
        <end position="541"/>
    </location>
</feature>
<feature type="transmembrane region" description="Helical" evidence="8">
    <location>
        <begin position="389"/>
        <end position="407"/>
    </location>
</feature>
<name>A0A9P5LLQ8_9HYPO</name>
<feature type="compositionally biased region" description="Polar residues" evidence="7">
    <location>
        <begin position="79"/>
        <end position="88"/>
    </location>
</feature>
<feature type="transmembrane region" description="Helical" evidence="8">
    <location>
        <begin position="158"/>
        <end position="178"/>
    </location>
</feature>
<evidence type="ECO:0000256" key="8">
    <source>
        <dbReference type="SAM" id="Phobius"/>
    </source>
</evidence>
<feature type="region of interest" description="Disordered" evidence="7">
    <location>
        <begin position="1"/>
        <end position="88"/>
    </location>
</feature>
<feature type="transmembrane region" description="Helical" evidence="8">
    <location>
        <begin position="243"/>
        <end position="263"/>
    </location>
</feature>
<comment type="caution">
    <text evidence="10">The sequence shown here is derived from an EMBL/GenBank/DDBJ whole genome shotgun (WGS) entry which is preliminary data.</text>
</comment>
<dbReference type="InterPro" id="IPR011701">
    <property type="entry name" value="MFS"/>
</dbReference>
<feature type="transmembrane region" description="Helical" evidence="8">
    <location>
        <begin position="275"/>
        <end position="294"/>
    </location>
</feature>
<keyword evidence="5 8" id="KW-0472">Membrane</keyword>
<evidence type="ECO:0000256" key="2">
    <source>
        <dbReference type="ARBA" id="ARBA00008335"/>
    </source>
</evidence>
<feature type="compositionally biased region" description="Basic and acidic residues" evidence="7">
    <location>
        <begin position="48"/>
        <end position="59"/>
    </location>
</feature>
<organism evidence="10 11">
    <name type="scientific">Cylindrodendrum hubeiense</name>
    <dbReference type="NCBI Taxonomy" id="595255"/>
    <lineage>
        <taxon>Eukaryota</taxon>
        <taxon>Fungi</taxon>
        <taxon>Dikarya</taxon>
        <taxon>Ascomycota</taxon>
        <taxon>Pezizomycotina</taxon>
        <taxon>Sordariomycetes</taxon>
        <taxon>Hypocreomycetidae</taxon>
        <taxon>Hypocreales</taxon>
        <taxon>Nectriaceae</taxon>
        <taxon>Cylindrodendrum</taxon>
    </lineage>
</organism>
<feature type="transmembrane region" description="Helical" evidence="8">
    <location>
        <begin position="212"/>
        <end position="231"/>
    </location>
</feature>
<keyword evidence="3 8" id="KW-0812">Transmembrane</keyword>
<keyword evidence="6" id="KW-0325">Glycoprotein</keyword>
<dbReference type="InterPro" id="IPR036259">
    <property type="entry name" value="MFS_trans_sf"/>
</dbReference>
<feature type="transmembrane region" description="Helical" evidence="8">
    <location>
        <begin position="118"/>
        <end position="138"/>
    </location>
</feature>
<dbReference type="Proteomes" id="UP000722485">
    <property type="component" value="Unassembled WGS sequence"/>
</dbReference>
<dbReference type="FunFam" id="1.20.1250.20:FF:000011">
    <property type="entry name" value="MFS multidrug transporter, putative"/>
    <property type="match status" value="1"/>
</dbReference>
<protein>
    <recommendedName>
        <fullName evidence="9">Major facilitator superfamily (MFS) profile domain-containing protein</fullName>
    </recommendedName>
</protein>
<evidence type="ECO:0000256" key="4">
    <source>
        <dbReference type="ARBA" id="ARBA00022989"/>
    </source>
</evidence>
<evidence type="ECO:0000256" key="5">
    <source>
        <dbReference type="ARBA" id="ARBA00023136"/>
    </source>
</evidence>
<reference evidence="10" key="1">
    <citation type="submission" date="2020-03" db="EMBL/GenBank/DDBJ databases">
        <title>Draft Genome Sequence of Cylindrodendrum hubeiense.</title>
        <authorList>
            <person name="Buettner E."/>
            <person name="Kellner H."/>
        </authorList>
    </citation>
    <scope>NUCLEOTIDE SEQUENCE</scope>
    <source>
        <strain evidence="10">IHI 201604</strain>
    </source>
</reference>
<dbReference type="Pfam" id="PF07690">
    <property type="entry name" value="MFS_1"/>
    <property type="match status" value="1"/>
</dbReference>
<comment type="similarity">
    <text evidence="2">Belongs to the major facilitator superfamily.</text>
</comment>
<feature type="transmembrane region" description="Helical" evidence="8">
    <location>
        <begin position="185"/>
        <end position="206"/>
    </location>
</feature>
<dbReference type="PANTHER" id="PTHR23502">
    <property type="entry name" value="MAJOR FACILITATOR SUPERFAMILY"/>
    <property type="match status" value="1"/>
</dbReference>
<dbReference type="SUPFAM" id="SSF103473">
    <property type="entry name" value="MFS general substrate transporter"/>
    <property type="match status" value="1"/>
</dbReference>
<dbReference type="EMBL" id="JAANBB010000008">
    <property type="protein sequence ID" value="KAF7556934.1"/>
    <property type="molecule type" value="Genomic_DNA"/>
</dbReference>
<feature type="transmembrane region" description="Helical" evidence="8">
    <location>
        <begin position="344"/>
        <end position="369"/>
    </location>
</feature>
<dbReference type="GO" id="GO:0016020">
    <property type="term" value="C:membrane"/>
    <property type="evidence" value="ECO:0007669"/>
    <property type="project" value="UniProtKB-SubCell"/>
</dbReference>
<evidence type="ECO:0000256" key="6">
    <source>
        <dbReference type="ARBA" id="ARBA00023180"/>
    </source>
</evidence>
<gene>
    <name evidence="10" type="ORF">G7Z17_g1050</name>
</gene>
<evidence type="ECO:0000256" key="3">
    <source>
        <dbReference type="ARBA" id="ARBA00022692"/>
    </source>
</evidence>
<comment type="subcellular location">
    <subcellularLocation>
        <location evidence="1">Membrane</location>
        <topology evidence="1">Multi-pass membrane protein</topology>
    </subcellularLocation>
</comment>
<feature type="transmembrane region" description="Helical" evidence="8">
    <location>
        <begin position="428"/>
        <end position="447"/>
    </location>
</feature>
<evidence type="ECO:0000259" key="9">
    <source>
        <dbReference type="PROSITE" id="PS50850"/>
    </source>
</evidence>
<sequence length="556" mass="60888">MSPSYRTSVDAGPISRDQLTESEATPVTHEERIVEPKPVYTSDTEHDDIEKGQTQDSDARQAQGSSTSHPDRASLSEKPASSRSEDGTVTDTLDENIVWWDGDDDPENPQNWTKLRKYSNCLLISLLTFIEPLASSIFTPGVPELMRDFGSSNTELAAFVVSVYVLGFAFGPMVLAPLSEMIGRLPVYHCCNVLFLAFTAACAVAPSLESLIAFRFLAGTFGAAPMTNGGGSIADMFKPEERAAVMAGLSIGPLLGPIIGPVVGGALTEAKGWRWDFWVITIVSGAIVAGMFFVMRESYAPVILERKARRLRKETGNILLRSKLDEGLSSSDLLKRAIVRPMRLLLFSPICTIFAVYLAVVYGYLYLLFTSITYVFEDIYSFSTKTVGFVYLGLGIGCMAGMALFAWDSGREMKKNAGTEEMKPELRLKLLPAGAIVFPIGFFIYGWTTDYKTHWIAPIIGLVVIGVSNLICFMTICVYLVDAYERYAASALAANTIFRSIAGALLPLCGLGMYDKLGLGWGNTMLGLIAVALIPIPFLVLRFGEKLRKKYEIKDL</sequence>
<evidence type="ECO:0000313" key="10">
    <source>
        <dbReference type="EMBL" id="KAF7556934.1"/>
    </source>
</evidence>
<evidence type="ECO:0000313" key="11">
    <source>
        <dbReference type="Proteomes" id="UP000722485"/>
    </source>
</evidence>
<evidence type="ECO:0000256" key="7">
    <source>
        <dbReference type="SAM" id="MobiDB-lite"/>
    </source>
</evidence>
<dbReference type="CDD" id="cd17323">
    <property type="entry name" value="MFS_Tpo1_MDR_like"/>
    <property type="match status" value="1"/>
</dbReference>
<dbReference type="InterPro" id="IPR020846">
    <property type="entry name" value="MFS_dom"/>
</dbReference>
<evidence type="ECO:0000256" key="1">
    <source>
        <dbReference type="ARBA" id="ARBA00004141"/>
    </source>
</evidence>
<keyword evidence="4 8" id="KW-1133">Transmembrane helix</keyword>
<dbReference type="PROSITE" id="PS50850">
    <property type="entry name" value="MFS"/>
    <property type="match status" value="1"/>
</dbReference>
<dbReference type="AlphaFoldDB" id="A0A9P5LLQ8"/>
<feature type="domain" description="Major facilitator superfamily (MFS) profile" evidence="9">
    <location>
        <begin position="120"/>
        <end position="547"/>
    </location>
</feature>
<dbReference type="PANTHER" id="PTHR23502:SF68">
    <property type="entry name" value="MULTIDRUG TRANSPORTER, PUTATIVE (AFU_ORTHOLOGUE AFUA_3G01120)-RELATED"/>
    <property type="match status" value="1"/>
</dbReference>
<proteinExistence type="inferred from homology"/>
<accession>A0A9P5LLQ8</accession>
<dbReference type="Gene3D" id="1.20.1250.20">
    <property type="entry name" value="MFS general substrate transporter like domains"/>
    <property type="match status" value="1"/>
</dbReference>
<feature type="transmembrane region" description="Helical" evidence="8">
    <location>
        <begin position="493"/>
        <end position="514"/>
    </location>
</feature>
<dbReference type="OrthoDB" id="5296287at2759"/>
<dbReference type="GO" id="GO:0022857">
    <property type="term" value="F:transmembrane transporter activity"/>
    <property type="evidence" value="ECO:0007669"/>
    <property type="project" value="InterPro"/>
</dbReference>
<keyword evidence="11" id="KW-1185">Reference proteome</keyword>